<evidence type="ECO:0000259" key="3">
    <source>
        <dbReference type="Pfam" id="PF19694"/>
    </source>
</evidence>
<dbReference type="RefSeq" id="WP_345381752.1">
    <property type="nucleotide sequence ID" value="NZ_BAABIC010000011.1"/>
</dbReference>
<evidence type="ECO:0000313" key="5">
    <source>
        <dbReference type="Proteomes" id="UP001500325"/>
    </source>
</evidence>
<keyword evidence="2" id="KW-0472">Membrane</keyword>
<accession>A0ABP8WTI2</accession>
<name>A0ABP8WTI2_9PSEU</name>
<sequence length="366" mass="39700">MNIDELPRHILTSCPGAALLEAAGDLFFVHDPLGDLPDERKQPFATIVTGDRYDSVSHLDRPGVFRLNLGVSKARHARLALGDDLTALDVFLPHPIYAAQHWICVLNPGLRTTGLLDELVAEAHGLARRKVENWRARHAASGGPSSPASTPGGVGGGPDQQRERYRRCPRRCDSPGPSRCDPRGSRRGGDMTTVTARPRAVRDPIRLPVPRAARLAVLVVHIVATAAWIGLDVALAVLVFVPMLDASWTAACHQVLPLLFWPLLTVALLSLVSGSTLGLVTRWGLVRHWWVALKLVMNLLLVTLIVVLLRPGLEDAGRQGRALAAGVPDAVEVPRLFMPPSVSVALLVVATVLSVWKPRGRVRRAR</sequence>
<gene>
    <name evidence="4" type="ORF">GCM10023215_36320</name>
</gene>
<keyword evidence="2" id="KW-1133">Transmembrane helix</keyword>
<protein>
    <recommendedName>
        <fullName evidence="3">DUF6194 domain-containing protein</fullName>
    </recommendedName>
</protein>
<keyword evidence="2" id="KW-0812">Transmembrane</keyword>
<comment type="caution">
    <text evidence="4">The sequence shown here is derived from an EMBL/GenBank/DDBJ whole genome shotgun (WGS) entry which is preliminary data.</text>
</comment>
<feature type="region of interest" description="Disordered" evidence="1">
    <location>
        <begin position="135"/>
        <end position="195"/>
    </location>
</feature>
<feature type="domain" description="DUF6194" evidence="3">
    <location>
        <begin position="1"/>
        <end position="134"/>
    </location>
</feature>
<evidence type="ECO:0000256" key="2">
    <source>
        <dbReference type="SAM" id="Phobius"/>
    </source>
</evidence>
<evidence type="ECO:0000313" key="4">
    <source>
        <dbReference type="EMBL" id="GAA4695288.1"/>
    </source>
</evidence>
<keyword evidence="5" id="KW-1185">Reference proteome</keyword>
<feature type="compositionally biased region" description="Low complexity" evidence="1">
    <location>
        <begin position="139"/>
        <end position="151"/>
    </location>
</feature>
<feature type="transmembrane region" description="Helical" evidence="2">
    <location>
        <begin position="336"/>
        <end position="356"/>
    </location>
</feature>
<proteinExistence type="predicted"/>
<dbReference type="EMBL" id="BAABIC010000011">
    <property type="protein sequence ID" value="GAA4695288.1"/>
    <property type="molecule type" value="Genomic_DNA"/>
</dbReference>
<dbReference type="Proteomes" id="UP001500325">
    <property type="component" value="Unassembled WGS sequence"/>
</dbReference>
<evidence type="ECO:0000256" key="1">
    <source>
        <dbReference type="SAM" id="MobiDB-lite"/>
    </source>
</evidence>
<dbReference type="Pfam" id="PF19694">
    <property type="entry name" value="DUF6194"/>
    <property type="match status" value="1"/>
</dbReference>
<reference evidence="5" key="1">
    <citation type="journal article" date="2019" name="Int. J. Syst. Evol. Microbiol.">
        <title>The Global Catalogue of Microorganisms (GCM) 10K type strain sequencing project: providing services to taxonomists for standard genome sequencing and annotation.</title>
        <authorList>
            <consortium name="The Broad Institute Genomics Platform"/>
            <consortium name="The Broad Institute Genome Sequencing Center for Infectious Disease"/>
            <person name="Wu L."/>
            <person name="Ma J."/>
        </authorList>
    </citation>
    <scope>NUCLEOTIDE SEQUENCE [LARGE SCALE GENOMIC DNA]</scope>
    <source>
        <strain evidence="5">JCM 18055</strain>
    </source>
</reference>
<feature type="transmembrane region" description="Helical" evidence="2">
    <location>
        <begin position="215"/>
        <end position="239"/>
    </location>
</feature>
<organism evidence="4 5">
    <name type="scientific">Pseudonocardia yuanmonensis</name>
    <dbReference type="NCBI Taxonomy" id="1095914"/>
    <lineage>
        <taxon>Bacteria</taxon>
        <taxon>Bacillati</taxon>
        <taxon>Actinomycetota</taxon>
        <taxon>Actinomycetes</taxon>
        <taxon>Pseudonocardiales</taxon>
        <taxon>Pseudonocardiaceae</taxon>
        <taxon>Pseudonocardia</taxon>
    </lineage>
</organism>
<feature type="transmembrane region" description="Helical" evidence="2">
    <location>
        <begin position="259"/>
        <end position="279"/>
    </location>
</feature>
<feature type="transmembrane region" description="Helical" evidence="2">
    <location>
        <begin position="291"/>
        <end position="309"/>
    </location>
</feature>
<dbReference type="InterPro" id="IPR045676">
    <property type="entry name" value="DUF6194"/>
</dbReference>
<feature type="compositionally biased region" description="Basic and acidic residues" evidence="1">
    <location>
        <begin position="180"/>
        <end position="189"/>
    </location>
</feature>